<organism evidence="7 8">
    <name type="scientific">Ructibacterium gallinarum</name>
    <dbReference type="NCBI Taxonomy" id="2779355"/>
    <lineage>
        <taxon>Bacteria</taxon>
        <taxon>Bacillati</taxon>
        <taxon>Bacillota</taxon>
        <taxon>Clostridia</taxon>
        <taxon>Eubacteriales</taxon>
        <taxon>Oscillospiraceae</taxon>
        <taxon>Ructibacterium</taxon>
    </lineage>
</organism>
<dbReference type="Gene3D" id="3.90.950.10">
    <property type="match status" value="1"/>
</dbReference>
<dbReference type="PIRSF" id="PIRSF006305">
    <property type="entry name" value="Maf"/>
    <property type="match status" value="1"/>
</dbReference>
<comment type="similarity">
    <text evidence="6">Belongs to the Maf family. YhdE subfamily.</text>
</comment>
<dbReference type="EMBL" id="JADCKB010000007">
    <property type="protein sequence ID" value="MBE5039770.1"/>
    <property type="molecule type" value="Genomic_DNA"/>
</dbReference>
<dbReference type="Pfam" id="PF02545">
    <property type="entry name" value="Maf"/>
    <property type="match status" value="1"/>
</dbReference>
<reference evidence="7" key="1">
    <citation type="submission" date="2020-10" db="EMBL/GenBank/DDBJ databases">
        <title>ChiBAC.</title>
        <authorList>
            <person name="Zenner C."/>
            <person name="Hitch T.C.A."/>
            <person name="Clavel T."/>
        </authorList>
    </citation>
    <scope>NUCLEOTIDE SEQUENCE</scope>
    <source>
        <strain evidence="7">DSM 107454</strain>
    </source>
</reference>
<protein>
    <recommendedName>
        <fullName evidence="6">dTTP/UTP pyrophosphatase</fullName>
        <shortName evidence="6">dTTPase/UTPase</shortName>
        <ecNumber evidence="6">3.6.1.9</ecNumber>
    </recommendedName>
    <alternativeName>
        <fullName evidence="6">Nucleoside triphosphate pyrophosphatase</fullName>
    </alternativeName>
    <alternativeName>
        <fullName evidence="6">Nucleotide pyrophosphatase</fullName>
        <shortName evidence="6">Nucleotide PPase</shortName>
    </alternativeName>
</protein>
<dbReference type="PANTHER" id="PTHR43213">
    <property type="entry name" value="BIFUNCTIONAL DTTP/UTP PYROPHOSPHATASE/METHYLTRANSFERASE PROTEIN-RELATED"/>
    <property type="match status" value="1"/>
</dbReference>
<dbReference type="FunFam" id="3.90.950.10:FF:000005">
    <property type="entry name" value="7-methyl-GTP pyrophosphatase"/>
    <property type="match status" value="1"/>
</dbReference>
<dbReference type="SUPFAM" id="SSF52972">
    <property type="entry name" value="ITPase-like"/>
    <property type="match status" value="1"/>
</dbReference>
<name>A0A9D5M366_9FIRM</name>
<keyword evidence="5 6" id="KW-0546">Nucleotide metabolism</keyword>
<dbReference type="NCBIfam" id="TIGR00172">
    <property type="entry name" value="maf"/>
    <property type="match status" value="1"/>
</dbReference>
<dbReference type="InterPro" id="IPR003697">
    <property type="entry name" value="Maf-like"/>
</dbReference>
<comment type="function">
    <text evidence="6">Nucleoside triphosphate pyrophosphatase that hydrolyzes dTTP and UTP. May have a dual role in cell division arrest and in preventing the incorporation of modified nucleotides into cellular nucleic acids.</text>
</comment>
<feature type="active site" description="Proton acceptor" evidence="6">
    <location>
        <position position="70"/>
    </location>
</feature>
<comment type="caution">
    <text evidence="7">The sequence shown here is derived from an EMBL/GenBank/DDBJ whole genome shotgun (WGS) entry which is preliminary data.</text>
</comment>
<dbReference type="InterPro" id="IPR029001">
    <property type="entry name" value="ITPase-like_fam"/>
</dbReference>
<dbReference type="EC" id="3.6.1.9" evidence="6"/>
<dbReference type="CDD" id="cd00555">
    <property type="entry name" value="Maf"/>
    <property type="match status" value="1"/>
</dbReference>
<dbReference type="RefSeq" id="WP_226392334.1">
    <property type="nucleotide sequence ID" value="NZ_JADCKB010000007.1"/>
</dbReference>
<feature type="site" description="Important for substrate specificity" evidence="6">
    <location>
        <position position="155"/>
    </location>
</feature>
<keyword evidence="3 6" id="KW-0963">Cytoplasm</keyword>
<feature type="site" description="Important for substrate specificity" evidence="6">
    <location>
        <position position="12"/>
    </location>
</feature>
<evidence type="ECO:0000313" key="7">
    <source>
        <dbReference type="EMBL" id="MBE5039770.1"/>
    </source>
</evidence>
<dbReference type="Proteomes" id="UP000806542">
    <property type="component" value="Unassembled WGS sequence"/>
</dbReference>
<evidence type="ECO:0000256" key="6">
    <source>
        <dbReference type="HAMAP-Rule" id="MF_00528"/>
    </source>
</evidence>
<gene>
    <name evidence="7" type="primary">maf</name>
    <name evidence="7" type="ORF">INF28_04745</name>
</gene>
<evidence type="ECO:0000256" key="2">
    <source>
        <dbReference type="ARBA" id="ARBA00004496"/>
    </source>
</evidence>
<dbReference type="GO" id="GO:0005737">
    <property type="term" value="C:cytoplasm"/>
    <property type="evidence" value="ECO:0007669"/>
    <property type="project" value="UniProtKB-SubCell"/>
</dbReference>
<comment type="caution">
    <text evidence="6">Lacks conserved residue(s) required for the propagation of feature annotation.</text>
</comment>
<comment type="catalytic activity">
    <reaction evidence="6">
        <text>dTTP + H2O = dTMP + diphosphate + H(+)</text>
        <dbReference type="Rhea" id="RHEA:28534"/>
        <dbReference type="ChEBI" id="CHEBI:15377"/>
        <dbReference type="ChEBI" id="CHEBI:15378"/>
        <dbReference type="ChEBI" id="CHEBI:33019"/>
        <dbReference type="ChEBI" id="CHEBI:37568"/>
        <dbReference type="ChEBI" id="CHEBI:63528"/>
        <dbReference type="EC" id="3.6.1.9"/>
    </reaction>
</comment>
<comment type="catalytic activity">
    <reaction evidence="6">
        <text>UTP + H2O = UMP + diphosphate + H(+)</text>
        <dbReference type="Rhea" id="RHEA:29395"/>
        <dbReference type="ChEBI" id="CHEBI:15377"/>
        <dbReference type="ChEBI" id="CHEBI:15378"/>
        <dbReference type="ChEBI" id="CHEBI:33019"/>
        <dbReference type="ChEBI" id="CHEBI:46398"/>
        <dbReference type="ChEBI" id="CHEBI:57865"/>
        <dbReference type="EC" id="3.6.1.9"/>
    </reaction>
</comment>
<accession>A0A9D5M366</accession>
<comment type="cofactor">
    <cofactor evidence="1 6">
        <name>a divalent metal cation</name>
        <dbReference type="ChEBI" id="CHEBI:60240"/>
    </cofactor>
</comment>
<comment type="subcellular location">
    <subcellularLocation>
        <location evidence="2 6">Cytoplasm</location>
    </subcellularLocation>
</comment>
<dbReference type="AlphaFoldDB" id="A0A9D5M366"/>
<dbReference type="GO" id="GO:0047429">
    <property type="term" value="F:nucleoside triphosphate diphosphatase activity"/>
    <property type="evidence" value="ECO:0007669"/>
    <property type="project" value="UniProtKB-EC"/>
</dbReference>
<dbReference type="PANTHER" id="PTHR43213:SF5">
    <property type="entry name" value="BIFUNCTIONAL DTTP_UTP PYROPHOSPHATASE_METHYLTRANSFERASE PROTEIN-RELATED"/>
    <property type="match status" value="1"/>
</dbReference>
<evidence type="ECO:0000256" key="4">
    <source>
        <dbReference type="ARBA" id="ARBA00022801"/>
    </source>
</evidence>
<feature type="site" description="Important for substrate specificity" evidence="6">
    <location>
        <position position="71"/>
    </location>
</feature>
<evidence type="ECO:0000256" key="3">
    <source>
        <dbReference type="ARBA" id="ARBA00022490"/>
    </source>
</evidence>
<evidence type="ECO:0000256" key="1">
    <source>
        <dbReference type="ARBA" id="ARBA00001968"/>
    </source>
</evidence>
<evidence type="ECO:0000313" key="8">
    <source>
        <dbReference type="Proteomes" id="UP000806542"/>
    </source>
</evidence>
<keyword evidence="8" id="KW-1185">Reference proteome</keyword>
<keyword evidence="4 6" id="KW-0378">Hydrolase</keyword>
<proteinExistence type="inferred from homology"/>
<dbReference type="HAMAP" id="MF_00528">
    <property type="entry name" value="Maf"/>
    <property type="match status" value="1"/>
</dbReference>
<dbReference type="GO" id="GO:0009117">
    <property type="term" value="P:nucleotide metabolic process"/>
    <property type="evidence" value="ECO:0007669"/>
    <property type="project" value="UniProtKB-KW"/>
</dbReference>
<evidence type="ECO:0000256" key="5">
    <source>
        <dbReference type="ARBA" id="ARBA00023080"/>
    </source>
</evidence>
<sequence length="198" mass="21904">MKTVVLASGSPRRRELLKRVLPEFEVMADDGEEELIPGENPEETVRRLAMQKAENTAKRLKKDALILAADTVVVLGEKILGKPDDEDEAFAMLFSLSGKTHRVYTGLAVVDTKTGKKVSDFVVTKVRFRSLSEAEIHSYIRSGEPMDKAGAYGIQKIGALFIESIDGDYFNVVGLPLCRLGIILKESFGIDLMEESQK</sequence>